<dbReference type="Pfam" id="PF02698">
    <property type="entry name" value="DUF218"/>
    <property type="match status" value="1"/>
</dbReference>
<feature type="transmembrane region" description="Helical" evidence="1">
    <location>
        <begin position="92"/>
        <end position="116"/>
    </location>
</feature>
<dbReference type="PANTHER" id="PTHR30336:SF18">
    <property type="entry name" value="MEMBRANE PROTEIN"/>
    <property type="match status" value="1"/>
</dbReference>
<reference evidence="3" key="1">
    <citation type="submission" date="2014-07" db="EMBL/GenBank/DDBJ databases">
        <authorList>
            <person name="Urmite Genomes Urmite Genomes"/>
        </authorList>
    </citation>
    <scope>NUCLEOTIDE SEQUENCE</scope>
    <source>
        <strain evidence="3">13S34_air</strain>
    </source>
</reference>
<dbReference type="GO" id="GO:0043164">
    <property type="term" value="P:Gram-negative-bacterium-type cell wall biogenesis"/>
    <property type="evidence" value="ECO:0007669"/>
    <property type="project" value="TreeGrafter"/>
</dbReference>
<evidence type="ECO:0000313" key="3">
    <source>
        <dbReference type="EMBL" id="CEA03692.1"/>
    </source>
</evidence>
<feature type="transmembrane region" description="Helical" evidence="1">
    <location>
        <begin position="322"/>
        <end position="341"/>
    </location>
</feature>
<accession>A0A078ME33</accession>
<protein>
    <recommendedName>
        <fullName evidence="2">DUF218 domain-containing protein</fullName>
    </recommendedName>
</protein>
<dbReference type="InterPro" id="IPR003848">
    <property type="entry name" value="DUF218"/>
</dbReference>
<dbReference type="PANTHER" id="PTHR30336">
    <property type="entry name" value="INNER MEMBRANE PROTEIN, PROBABLE PERMEASE"/>
    <property type="match status" value="1"/>
</dbReference>
<evidence type="ECO:0000259" key="2">
    <source>
        <dbReference type="Pfam" id="PF02698"/>
    </source>
</evidence>
<keyword evidence="1" id="KW-0472">Membrane</keyword>
<name>A0A078ME33_9BACL</name>
<keyword evidence="1" id="KW-0812">Transmembrane</keyword>
<dbReference type="GO" id="GO:0005886">
    <property type="term" value="C:plasma membrane"/>
    <property type="evidence" value="ECO:0007669"/>
    <property type="project" value="TreeGrafter"/>
</dbReference>
<dbReference type="InterPro" id="IPR051599">
    <property type="entry name" value="Cell_Envelope_Assoc"/>
</dbReference>
<feature type="domain" description="DUF218" evidence="2">
    <location>
        <begin position="163"/>
        <end position="313"/>
    </location>
</feature>
<gene>
    <name evidence="3" type="ORF">BN1050_01652</name>
</gene>
<feature type="transmembrane region" description="Helical" evidence="1">
    <location>
        <begin position="128"/>
        <end position="155"/>
    </location>
</feature>
<dbReference type="CDD" id="cd06259">
    <property type="entry name" value="YdcF-like"/>
    <property type="match status" value="1"/>
</dbReference>
<feature type="transmembrane region" description="Helical" evidence="1">
    <location>
        <begin position="56"/>
        <end position="80"/>
    </location>
</feature>
<dbReference type="EMBL" id="LN483075">
    <property type="protein sequence ID" value="CEA03692.1"/>
    <property type="molecule type" value="Genomic_DNA"/>
</dbReference>
<dbReference type="Gene3D" id="3.40.50.620">
    <property type="entry name" value="HUPs"/>
    <property type="match status" value="1"/>
</dbReference>
<dbReference type="InterPro" id="IPR014729">
    <property type="entry name" value="Rossmann-like_a/b/a_fold"/>
</dbReference>
<proteinExistence type="predicted"/>
<feature type="transmembrane region" description="Helical" evidence="1">
    <location>
        <begin position="22"/>
        <end position="44"/>
    </location>
</feature>
<dbReference type="GO" id="GO:0000270">
    <property type="term" value="P:peptidoglycan metabolic process"/>
    <property type="evidence" value="ECO:0007669"/>
    <property type="project" value="TreeGrafter"/>
</dbReference>
<organism evidence="3">
    <name type="scientific">Metalysinibacillus saudimassiliensis</name>
    <dbReference type="NCBI Taxonomy" id="1461583"/>
    <lineage>
        <taxon>Bacteria</taxon>
        <taxon>Bacillati</taxon>
        <taxon>Bacillota</taxon>
        <taxon>Bacilli</taxon>
        <taxon>Bacillales</taxon>
        <taxon>Caryophanaceae</taxon>
        <taxon>Metalysinibacillus</taxon>
    </lineage>
</organism>
<dbReference type="HOGENOM" id="CLU_051474_2_0_9"/>
<dbReference type="PATRIC" id="fig|1461583.4.peg.1588"/>
<dbReference type="AlphaFoldDB" id="A0A078ME33"/>
<keyword evidence="1" id="KW-1133">Transmembrane helix</keyword>
<sequence length="342" mass="38626">MVLLVVFFIVFLIMYIQEKRRFANAVVFGIFVMLLGLSALANLLPVISSQSEILSLIYLAFLVALVPIAIFGMTIGTFFNSKILLEKEGRRFSNLFFGLIGFGISFMIIAFVFMVLSGQAANDRILLVYVWLAMLVGYGLFLYSCVVLYATLYYFTPIFYKPDYIIALGSGLIGDKVPPLLASRVDKAVSLYYKYAAKKGVPPILVMSGGQGSDELVAEATAMRDYIVEKYGIPSEHILVEDQSVNTEQNMRFSKKIMDAHSGEREYRSVFVTNEFHLFRASLYARKAGLDAEGVGSRTAFYYVPNAFTREFIGLLEMNKKYHIIIFILVTLMMALLMRSYW</sequence>
<evidence type="ECO:0000256" key="1">
    <source>
        <dbReference type="SAM" id="Phobius"/>
    </source>
</evidence>